<dbReference type="AlphaFoldDB" id="A0A9X4MFE7"/>
<dbReference type="Proteomes" id="UP001154240">
    <property type="component" value="Unassembled WGS sequence"/>
</dbReference>
<keyword evidence="3" id="KW-1185">Reference proteome</keyword>
<dbReference type="EMBL" id="JAPHEH010000001">
    <property type="protein sequence ID" value="MDG4475215.1"/>
    <property type="molecule type" value="Genomic_DNA"/>
</dbReference>
<organism evidence="2 3">
    <name type="scientific">Thiovibrio frasassiensis</name>
    <dbReference type="NCBI Taxonomy" id="2984131"/>
    <lineage>
        <taxon>Bacteria</taxon>
        <taxon>Pseudomonadati</taxon>
        <taxon>Thermodesulfobacteriota</taxon>
        <taxon>Desulfobulbia</taxon>
        <taxon>Desulfobulbales</taxon>
        <taxon>Thiovibrionaceae</taxon>
        <taxon>Thiovibrio</taxon>
    </lineage>
</organism>
<sequence length="218" mass="22630">MSGLRKVAKERSLGSAGAQNSSSSDLSGCDFPALLNPRSGEESAADLRVFGPKVFLGADFLLRLGGRSGDEAGARQGSSPNSQLSARGFLPRPGAEAAPGLGFFFSKGLSAGDFLLVLDGRSEAVAGFRKFSSSDRAACGFLAPVKARPREEAASGRGPFWANGLSGDAFRLLAGGRPDALEGVSNHSSSEFADCGFLPLVKLWPRGEAASAPGRWFF</sequence>
<proteinExistence type="predicted"/>
<evidence type="ECO:0000256" key="1">
    <source>
        <dbReference type="SAM" id="MobiDB-lite"/>
    </source>
</evidence>
<feature type="compositionally biased region" description="Polar residues" evidence="1">
    <location>
        <begin position="17"/>
        <end position="26"/>
    </location>
</feature>
<accession>A0A9X4MFE7</accession>
<evidence type="ECO:0000313" key="2">
    <source>
        <dbReference type="EMBL" id="MDG4475215.1"/>
    </source>
</evidence>
<comment type="caution">
    <text evidence="2">The sequence shown here is derived from an EMBL/GenBank/DDBJ whole genome shotgun (WGS) entry which is preliminary data.</text>
</comment>
<gene>
    <name evidence="2" type="ORF">OLX77_03455</name>
</gene>
<reference evidence="2" key="1">
    <citation type="journal article" date="2022" name="bioRxiv">
        <title>Thiovibrio frasassiensisgen. nov., sp. nov., an autotrophic, elemental sulfur disproportionating bacterium isolated from sulfidic karst sediment, and proposal of Thiovibrionaceae fam. nov.</title>
        <authorList>
            <person name="Aronson H."/>
            <person name="Thomas C."/>
            <person name="Bhattacharyya M."/>
            <person name="Eckstein S."/>
            <person name="Jensen S."/>
            <person name="Barco R."/>
            <person name="Macalady J."/>
            <person name="Amend J."/>
        </authorList>
    </citation>
    <scope>NUCLEOTIDE SEQUENCE</scope>
    <source>
        <strain evidence="2">RS19-109</strain>
    </source>
</reference>
<protein>
    <submittedName>
        <fullName evidence="2">Uncharacterized protein</fullName>
    </submittedName>
</protein>
<dbReference type="RefSeq" id="WP_307632190.1">
    <property type="nucleotide sequence ID" value="NZ_JAPHEH010000001.1"/>
</dbReference>
<feature type="region of interest" description="Disordered" evidence="1">
    <location>
        <begin position="1"/>
        <end position="28"/>
    </location>
</feature>
<reference evidence="2" key="2">
    <citation type="submission" date="2022-10" db="EMBL/GenBank/DDBJ databases">
        <authorList>
            <person name="Aronson H.S."/>
        </authorList>
    </citation>
    <scope>NUCLEOTIDE SEQUENCE</scope>
    <source>
        <strain evidence="2">RS19-109</strain>
    </source>
</reference>
<evidence type="ECO:0000313" key="3">
    <source>
        <dbReference type="Proteomes" id="UP001154240"/>
    </source>
</evidence>
<name>A0A9X4MFE7_9BACT</name>